<dbReference type="RefSeq" id="XP_005106989.1">
    <property type="nucleotide sequence ID" value="XM_005106932.3"/>
</dbReference>
<keyword evidence="3" id="KW-1185">Reference proteome</keyword>
<dbReference type="PROSITE" id="PS50184">
    <property type="entry name" value="VWFC_2"/>
    <property type="match status" value="1"/>
</dbReference>
<dbReference type="PROSITE" id="PS01208">
    <property type="entry name" value="VWFC_1"/>
    <property type="match status" value="1"/>
</dbReference>
<name>A0ABM0K266_APLCA</name>
<feature type="signal peptide" evidence="1">
    <location>
        <begin position="1"/>
        <end position="20"/>
    </location>
</feature>
<evidence type="ECO:0000313" key="4">
    <source>
        <dbReference type="RefSeq" id="XP_005106989.1"/>
    </source>
</evidence>
<dbReference type="Pfam" id="PF23334">
    <property type="entry name" value="VWC2L_2nd"/>
    <property type="match status" value="1"/>
</dbReference>
<accession>A0ABM0K266</accession>
<dbReference type="SUPFAM" id="SSF57603">
    <property type="entry name" value="FnI-like domain"/>
    <property type="match status" value="1"/>
</dbReference>
<dbReference type="InterPro" id="IPR001007">
    <property type="entry name" value="VWF_dom"/>
</dbReference>
<gene>
    <name evidence="4" type="primary">LOC101860997</name>
</gene>
<protein>
    <submittedName>
        <fullName evidence="4">von Willebrand factor C domain-containing protein 2-like</fullName>
    </submittedName>
</protein>
<dbReference type="Proteomes" id="UP000694888">
    <property type="component" value="Unplaced"/>
</dbReference>
<feature type="domain" description="VWFC" evidence="2">
    <location>
        <begin position="25"/>
        <end position="83"/>
    </location>
</feature>
<dbReference type="PANTHER" id="PTHR46252">
    <property type="entry name" value="BRORIN FAMILY MEMBER"/>
    <property type="match status" value="1"/>
</dbReference>
<reference evidence="4" key="1">
    <citation type="submission" date="2025-08" db="UniProtKB">
        <authorList>
            <consortium name="RefSeq"/>
        </authorList>
    </citation>
    <scope>IDENTIFICATION</scope>
</reference>
<dbReference type="Gene3D" id="2.10.70.10">
    <property type="entry name" value="Complement Module, domain 1"/>
    <property type="match status" value="1"/>
</dbReference>
<evidence type="ECO:0000256" key="1">
    <source>
        <dbReference type="SAM" id="SignalP"/>
    </source>
</evidence>
<dbReference type="SMART" id="SM00214">
    <property type="entry name" value="VWC"/>
    <property type="match status" value="1"/>
</dbReference>
<dbReference type="GeneID" id="101860997"/>
<dbReference type="InterPro" id="IPR042979">
    <property type="entry name" value="VWC2/VWC2L"/>
</dbReference>
<feature type="chain" id="PRO_5045474946" evidence="1">
    <location>
        <begin position="21"/>
        <end position="138"/>
    </location>
</feature>
<dbReference type="PANTHER" id="PTHR46252:SF3">
    <property type="entry name" value="KIELIN_CHORDIN-LIKE PROTEIN"/>
    <property type="match status" value="1"/>
</dbReference>
<proteinExistence type="predicted"/>
<sequence length="138" mass="14719">MAYLFSFSCLSLLLVTVVTGMTVKPGCERNGVMYKPGEKFSPSPCEFCHCQDNGQAMCAIQDCAFPPCVDAVFKPDQCCPVCPNGPNCRSSDGTLMHVGETVTTANGDVCYCPTSPNMHWGPQTAVCKRPPPTTIAAS</sequence>
<organism evidence="3 4">
    <name type="scientific">Aplysia californica</name>
    <name type="common">California sea hare</name>
    <dbReference type="NCBI Taxonomy" id="6500"/>
    <lineage>
        <taxon>Eukaryota</taxon>
        <taxon>Metazoa</taxon>
        <taxon>Spiralia</taxon>
        <taxon>Lophotrochozoa</taxon>
        <taxon>Mollusca</taxon>
        <taxon>Gastropoda</taxon>
        <taxon>Heterobranchia</taxon>
        <taxon>Euthyneura</taxon>
        <taxon>Tectipleura</taxon>
        <taxon>Aplysiida</taxon>
        <taxon>Aplysioidea</taxon>
        <taxon>Aplysiidae</taxon>
        <taxon>Aplysia</taxon>
    </lineage>
</organism>
<evidence type="ECO:0000313" key="3">
    <source>
        <dbReference type="Proteomes" id="UP000694888"/>
    </source>
</evidence>
<keyword evidence="1" id="KW-0732">Signal</keyword>
<evidence type="ECO:0000259" key="2">
    <source>
        <dbReference type="PROSITE" id="PS50184"/>
    </source>
</evidence>